<feature type="transmembrane region" description="Helical" evidence="2">
    <location>
        <begin position="7"/>
        <end position="28"/>
    </location>
</feature>
<evidence type="ECO:0000313" key="4">
    <source>
        <dbReference type="EMBL" id="KKU32436.1"/>
    </source>
</evidence>
<dbReference type="Pfam" id="PF13088">
    <property type="entry name" value="BNR_2"/>
    <property type="match status" value="1"/>
</dbReference>
<dbReference type="InterPro" id="IPR011040">
    <property type="entry name" value="Sialidase"/>
</dbReference>
<protein>
    <recommendedName>
        <fullName evidence="3">Sialidase domain-containing protein</fullName>
    </recommendedName>
</protein>
<dbReference type="InterPro" id="IPR036278">
    <property type="entry name" value="Sialidase_sf"/>
</dbReference>
<reference evidence="4 5" key="1">
    <citation type="journal article" date="2015" name="Nature">
        <title>rRNA introns, odd ribosomes, and small enigmatic genomes across a large radiation of phyla.</title>
        <authorList>
            <person name="Brown C.T."/>
            <person name="Hug L.A."/>
            <person name="Thomas B.C."/>
            <person name="Sharon I."/>
            <person name="Castelle C.J."/>
            <person name="Singh A."/>
            <person name="Wilkins M.J."/>
            <person name="Williams K.H."/>
            <person name="Banfield J.F."/>
        </authorList>
    </citation>
    <scope>NUCLEOTIDE SEQUENCE [LARGE SCALE GENOMIC DNA]</scope>
</reference>
<feature type="compositionally biased region" description="Basic and acidic residues" evidence="1">
    <location>
        <begin position="55"/>
        <end position="66"/>
    </location>
</feature>
<dbReference type="Proteomes" id="UP000034705">
    <property type="component" value="Unassembled WGS sequence"/>
</dbReference>
<organism evidence="4 5">
    <name type="scientific">Candidatus Uhrbacteria bacterium GW2011_GWF2_46_218</name>
    <dbReference type="NCBI Taxonomy" id="1619001"/>
    <lineage>
        <taxon>Bacteria</taxon>
        <taxon>Candidatus Uhriibacteriota</taxon>
    </lineage>
</organism>
<keyword evidence="2" id="KW-0472">Membrane</keyword>
<dbReference type="AlphaFoldDB" id="A0A0G1PI46"/>
<name>A0A0G1PI46_9BACT</name>
<accession>A0A0G1PI46</accession>
<dbReference type="CDD" id="cd15482">
    <property type="entry name" value="Sialidase_non-viral"/>
    <property type="match status" value="1"/>
</dbReference>
<feature type="compositionally biased region" description="Polar residues" evidence="1">
    <location>
        <begin position="40"/>
        <end position="54"/>
    </location>
</feature>
<gene>
    <name evidence="4" type="ORF">UX45_C0017G0017</name>
</gene>
<feature type="region of interest" description="Disordered" evidence="1">
    <location>
        <begin position="36"/>
        <end position="68"/>
    </location>
</feature>
<feature type="domain" description="Sialidase" evidence="3">
    <location>
        <begin position="116"/>
        <end position="320"/>
    </location>
</feature>
<evidence type="ECO:0000256" key="2">
    <source>
        <dbReference type="SAM" id="Phobius"/>
    </source>
</evidence>
<dbReference type="Gene3D" id="2.120.10.10">
    <property type="match status" value="1"/>
</dbReference>
<keyword evidence="2" id="KW-1133">Transmembrane helix</keyword>
<dbReference type="EMBL" id="LCMG01000017">
    <property type="protein sequence ID" value="KKU32436.1"/>
    <property type="molecule type" value="Genomic_DNA"/>
</dbReference>
<proteinExistence type="predicted"/>
<evidence type="ECO:0000256" key="1">
    <source>
        <dbReference type="SAM" id="MobiDB-lite"/>
    </source>
</evidence>
<sequence length="327" mass="36312">MRLKTSFGLIIIVLLVILVSIASLYFGLKQEPANDELSGAETTQEENSTTIQNPEKTEFSWEEIEKGNPTGPWSRDLHMALSHDGTTFDSPQMFIERAGVPSIIEDSQGQLITAFQWFPQSNEGFDAIAVSFSEDRGETWSNPTSIVVEGFPEDYIRPYDPTLTLTENGKIRLFFTSNLATKDPNAISQIYSALSDDGIHYAFEDNARVSIENERMYDCAAALFSRLWYLLMPSPGGALFFTSTDGISFAQTQTLSSSKNWTGNLLTQNDALLFYGGGPGNIWWSQTSDGQTWSQPKTTNLTGGDPAIVQLEDGDYLMIFVSDPRNK</sequence>
<dbReference type="SUPFAM" id="SSF50939">
    <property type="entry name" value="Sialidases"/>
    <property type="match status" value="1"/>
</dbReference>
<keyword evidence="2" id="KW-0812">Transmembrane</keyword>
<comment type="caution">
    <text evidence="4">The sequence shown here is derived from an EMBL/GenBank/DDBJ whole genome shotgun (WGS) entry which is preliminary data.</text>
</comment>
<evidence type="ECO:0000313" key="5">
    <source>
        <dbReference type="Proteomes" id="UP000034705"/>
    </source>
</evidence>
<evidence type="ECO:0000259" key="3">
    <source>
        <dbReference type="Pfam" id="PF13088"/>
    </source>
</evidence>